<keyword evidence="13" id="KW-1185">Reference proteome</keyword>
<sequence>MADKVKEEIFKYVDLVKIGVEKQDPTVLGVLVAVGVVFLTLVLFLCFSRRGNKRSGVLLLGPCDSGKTLMFTRLVHHCYRTTYTSMKPNSGSYLVTSKNKSLSIMDLPGHERVRTQILEQNKQLARGIIYVIDSSTFQKEIKEVAEFLYTILSDSVISNSAPPILVACNKHDLTFVKGSKFIQTQLEKEMNTLRVTRSAALQQIDGASNNNTYLGKRNKDFAFEDLKPIKVEFVECSAQGKDAESEPDLKAVEEWLIKIA</sequence>
<evidence type="ECO:0000313" key="13">
    <source>
        <dbReference type="Proteomes" id="UP001217089"/>
    </source>
</evidence>
<dbReference type="SUPFAM" id="SSF52540">
    <property type="entry name" value="P-loop containing nucleoside triphosphate hydrolases"/>
    <property type="match status" value="1"/>
</dbReference>
<keyword evidence="10" id="KW-0675">Receptor</keyword>
<keyword evidence="9 11" id="KW-0472">Membrane</keyword>
<name>A0ABQ9EZ99_TEGGR</name>
<dbReference type="Proteomes" id="UP001217089">
    <property type="component" value="Unassembled WGS sequence"/>
</dbReference>
<evidence type="ECO:0000256" key="11">
    <source>
        <dbReference type="SAM" id="Phobius"/>
    </source>
</evidence>
<protein>
    <recommendedName>
        <fullName evidence="3">Signal recognition particle receptor subunit beta</fullName>
    </recommendedName>
</protein>
<reference evidence="12 13" key="1">
    <citation type="submission" date="2022-12" db="EMBL/GenBank/DDBJ databases">
        <title>Chromosome-level genome of Tegillarca granosa.</title>
        <authorList>
            <person name="Kim J."/>
        </authorList>
    </citation>
    <scope>NUCLEOTIDE SEQUENCE [LARGE SCALE GENOMIC DNA]</scope>
    <source>
        <strain evidence="12">Teg-2019</strain>
        <tissue evidence="12">Adductor muscle</tissue>
    </source>
</reference>
<keyword evidence="6" id="KW-0256">Endoplasmic reticulum</keyword>
<evidence type="ECO:0000256" key="9">
    <source>
        <dbReference type="ARBA" id="ARBA00023136"/>
    </source>
</evidence>
<dbReference type="PANTHER" id="PTHR45909:SF1">
    <property type="entry name" value="ADP-RIBOSYLATION FACTOR-RELATED PROTEIN 1"/>
    <property type="match status" value="1"/>
</dbReference>
<organism evidence="12 13">
    <name type="scientific">Tegillarca granosa</name>
    <name type="common">Malaysian cockle</name>
    <name type="synonym">Anadara granosa</name>
    <dbReference type="NCBI Taxonomy" id="220873"/>
    <lineage>
        <taxon>Eukaryota</taxon>
        <taxon>Metazoa</taxon>
        <taxon>Spiralia</taxon>
        <taxon>Lophotrochozoa</taxon>
        <taxon>Mollusca</taxon>
        <taxon>Bivalvia</taxon>
        <taxon>Autobranchia</taxon>
        <taxon>Pteriomorphia</taxon>
        <taxon>Arcoida</taxon>
        <taxon>Arcoidea</taxon>
        <taxon>Arcidae</taxon>
        <taxon>Tegillarca</taxon>
    </lineage>
</organism>
<comment type="similarity">
    <text evidence="2">Belongs to the SRP receptor beta subunit family.</text>
</comment>
<comment type="subcellular location">
    <subcellularLocation>
        <location evidence="1">Endoplasmic reticulum membrane</location>
        <topology evidence="1">Single-pass membrane protein</topology>
    </subcellularLocation>
</comment>
<evidence type="ECO:0000256" key="10">
    <source>
        <dbReference type="ARBA" id="ARBA00023170"/>
    </source>
</evidence>
<dbReference type="EMBL" id="JARBDR010000646">
    <property type="protein sequence ID" value="KAJ8309631.1"/>
    <property type="molecule type" value="Genomic_DNA"/>
</dbReference>
<feature type="transmembrane region" description="Helical" evidence="11">
    <location>
        <begin position="27"/>
        <end position="47"/>
    </location>
</feature>
<dbReference type="InterPro" id="IPR027417">
    <property type="entry name" value="P-loop_NTPase"/>
</dbReference>
<evidence type="ECO:0000256" key="2">
    <source>
        <dbReference type="ARBA" id="ARBA00005619"/>
    </source>
</evidence>
<proteinExistence type="inferred from homology"/>
<dbReference type="PANTHER" id="PTHR45909">
    <property type="entry name" value="ADP-RIBOSYLATION FACTOR-RELATED PROTEIN 1"/>
    <property type="match status" value="1"/>
</dbReference>
<gene>
    <name evidence="12" type="ORF">KUTeg_012817</name>
</gene>
<evidence type="ECO:0000256" key="1">
    <source>
        <dbReference type="ARBA" id="ARBA00004389"/>
    </source>
</evidence>
<keyword evidence="4 11" id="KW-0812">Transmembrane</keyword>
<evidence type="ECO:0000313" key="12">
    <source>
        <dbReference type="EMBL" id="KAJ8309631.1"/>
    </source>
</evidence>
<accession>A0ABQ9EZ99</accession>
<keyword evidence="7 11" id="KW-1133">Transmembrane helix</keyword>
<dbReference type="Gene3D" id="3.40.50.300">
    <property type="entry name" value="P-loop containing nucleotide triphosphate hydrolases"/>
    <property type="match status" value="1"/>
</dbReference>
<evidence type="ECO:0000256" key="5">
    <source>
        <dbReference type="ARBA" id="ARBA00022741"/>
    </source>
</evidence>
<keyword evidence="8" id="KW-0342">GTP-binding</keyword>
<dbReference type="Pfam" id="PF09439">
    <property type="entry name" value="SRPRB"/>
    <property type="match status" value="1"/>
</dbReference>
<evidence type="ECO:0000256" key="3">
    <source>
        <dbReference type="ARBA" id="ARBA00020256"/>
    </source>
</evidence>
<dbReference type="CDD" id="cd04105">
    <property type="entry name" value="SR_beta"/>
    <property type="match status" value="1"/>
</dbReference>
<dbReference type="InterPro" id="IPR024156">
    <property type="entry name" value="Small_GTPase_ARF"/>
</dbReference>
<evidence type="ECO:0000256" key="6">
    <source>
        <dbReference type="ARBA" id="ARBA00022824"/>
    </source>
</evidence>
<evidence type="ECO:0000256" key="8">
    <source>
        <dbReference type="ARBA" id="ARBA00023134"/>
    </source>
</evidence>
<evidence type="ECO:0000256" key="7">
    <source>
        <dbReference type="ARBA" id="ARBA00022989"/>
    </source>
</evidence>
<comment type="caution">
    <text evidence="12">The sequence shown here is derived from an EMBL/GenBank/DDBJ whole genome shotgun (WGS) entry which is preliminary data.</text>
</comment>
<keyword evidence="5" id="KW-0547">Nucleotide-binding</keyword>
<evidence type="ECO:0000256" key="4">
    <source>
        <dbReference type="ARBA" id="ARBA00022692"/>
    </source>
</evidence>
<dbReference type="InterPro" id="IPR019009">
    <property type="entry name" value="SRP_receptor_beta_su"/>
</dbReference>